<dbReference type="PANTHER" id="PTHR45648:SF180">
    <property type="entry name" value="OS04G0561800 PROTEIN"/>
    <property type="match status" value="1"/>
</dbReference>
<dbReference type="PANTHER" id="PTHR45648">
    <property type="entry name" value="GDSL LIPASE/ACYLHYDROLASE FAMILY PROTEIN (AFU_ORTHOLOGUE AFUA_4G14700)"/>
    <property type="match status" value="1"/>
</dbReference>
<dbReference type="InterPro" id="IPR051058">
    <property type="entry name" value="GDSL_Est/Lipase"/>
</dbReference>
<accession>A0A077S3B7</accession>
<keyword evidence="1" id="KW-0378">Hydrolase</keyword>
<dbReference type="AlphaFoldDB" id="A0A077S3B7"/>
<dbReference type="EMBL" id="HG670306">
    <property type="protein sequence ID" value="CDM85755.1"/>
    <property type="molecule type" value="Genomic_DNA"/>
</dbReference>
<dbReference type="ExpressionAtlas" id="A0A077S3B7">
    <property type="expression patterns" value="baseline and differential"/>
</dbReference>
<evidence type="ECO:0008006" key="3">
    <source>
        <dbReference type="Google" id="ProtNLM"/>
    </source>
</evidence>
<proteinExistence type="predicted"/>
<dbReference type="HOGENOM" id="CLU_1900044_0_0_1"/>
<sequence length="134" mass="14647">MDVYCMAGSYGKSTSTPSGALTPSCILKHPQVDLPYENWSLLMRWSGREFRLHRLMAGLVFAGLEEVTTACCGSGKFDGKSGCTPNATLCDSRHKYLFWDLLHATSKLAAAAIYNGSPHLAAPINFRQLAEDQC</sequence>
<protein>
    <recommendedName>
        <fullName evidence="3">GDSL esterase/lipase</fullName>
    </recommendedName>
</protein>
<dbReference type="GO" id="GO:0016787">
    <property type="term" value="F:hydrolase activity"/>
    <property type="evidence" value="ECO:0007669"/>
    <property type="project" value="UniProtKB-KW"/>
</dbReference>
<evidence type="ECO:0000313" key="2">
    <source>
        <dbReference type="EMBL" id="CDM85755.1"/>
    </source>
</evidence>
<gene>
    <name evidence="2" type="ORF">TRAES_3BF127100020CFD_c1</name>
</gene>
<name>A0A077S3B7_WHEAT</name>
<dbReference type="Gene3D" id="3.40.50.1110">
    <property type="entry name" value="SGNH hydrolase"/>
    <property type="match status" value="1"/>
</dbReference>
<organism evidence="2">
    <name type="scientific">Triticum aestivum</name>
    <name type="common">Wheat</name>
    <dbReference type="NCBI Taxonomy" id="4565"/>
    <lineage>
        <taxon>Eukaryota</taxon>
        <taxon>Viridiplantae</taxon>
        <taxon>Streptophyta</taxon>
        <taxon>Embryophyta</taxon>
        <taxon>Tracheophyta</taxon>
        <taxon>Spermatophyta</taxon>
        <taxon>Magnoliopsida</taxon>
        <taxon>Liliopsida</taxon>
        <taxon>Poales</taxon>
        <taxon>Poaceae</taxon>
        <taxon>BOP clade</taxon>
        <taxon>Pooideae</taxon>
        <taxon>Triticodae</taxon>
        <taxon>Triticeae</taxon>
        <taxon>Triticinae</taxon>
        <taxon>Triticum</taxon>
    </lineage>
</organism>
<evidence type="ECO:0000256" key="1">
    <source>
        <dbReference type="ARBA" id="ARBA00022801"/>
    </source>
</evidence>
<reference evidence="2" key="1">
    <citation type="journal article" date="2014" name="Science">
        <title>Structural and functional partitioning of bread wheat chromosome 3B.</title>
        <authorList>
            <person name="Choulet F."/>
            <person name="Alberti A."/>
            <person name="Theil S."/>
            <person name="Glover N."/>
            <person name="Barbe V."/>
            <person name="Daron J."/>
            <person name="Pingault L."/>
            <person name="Sourdille P."/>
            <person name="Couloux A."/>
            <person name="Paux E."/>
            <person name="Leroy P."/>
            <person name="Mangenot S."/>
            <person name="Guilhot N."/>
            <person name="Le Gouis J."/>
            <person name="Balfourier F."/>
            <person name="Alaux M."/>
            <person name="Jamilloux V."/>
            <person name="Poulain J."/>
            <person name="Durand C."/>
            <person name="Bellec A."/>
            <person name="Gaspin C."/>
            <person name="Safar J."/>
            <person name="Dolezel J."/>
            <person name="Rogers J."/>
            <person name="Vandepoele K."/>
            <person name="Aury J.M."/>
            <person name="Mayer K."/>
            <person name="Berges H."/>
            <person name="Quesneville H."/>
            <person name="Wincker P."/>
            <person name="Feuillet C."/>
        </authorList>
    </citation>
    <scope>NUCLEOTIDE SEQUENCE</scope>
</reference>
<dbReference type="InterPro" id="IPR036514">
    <property type="entry name" value="SGNH_hydro_sf"/>
</dbReference>